<dbReference type="GO" id="GO:0016747">
    <property type="term" value="F:acyltransferase activity, transferring groups other than amino-acyl groups"/>
    <property type="evidence" value="ECO:0007669"/>
    <property type="project" value="TreeGrafter"/>
</dbReference>
<dbReference type="PANTHER" id="PTHR48098:SF1">
    <property type="entry name" value="DIACYLGLYCEROL ACYLTRANSFERASE_MYCOLYLTRANSFERASE AG85A"/>
    <property type="match status" value="1"/>
</dbReference>
<sequence length="325" mass="34960">MLRAAWRAACAVCLILVSTVAVGTADAEPQAHITAVVQETDTRSAVWVDSPALGRSIKVFVLTPRRVNGPRPILYLLDGAGARGNDSDWLRAGGAEEFFADKDVTVVLPTGAYGTFYTDWERRDPAVGKPMWETFLTKELPPLIDTRFDSTGRRAIAGVSMGGQAAFTLASRAPHLYRAVGSLSGCPPVSSPEGEAYVRATLSRAGANADNMWGPVGTDGWRAHDPARRLDELRGKTLFLYAGAGRLGPADIKRDVTPEEGLYQVVLAASSAFEVAAHNCSQQFGAQLRAAGLPFTDAVQVVGTHHWYYWAKELSTMWDAVSPAL</sequence>
<keyword evidence="1" id="KW-0732">Signal</keyword>
<organism evidence="2 3">
    <name type="scientific">Gordonia mangrovi</name>
    <dbReference type="NCBI Taxonomy" id="2665643"/>
    <lineage>
        <taxon>Bacteria</taxon>
        <taxon>Bacillati</taxon>
        <taxon>Actinomycetota</taxon>
        <taxon>Actinomycetes</taxon>
        <taxon>Mycobacteriales</taxon>
        <taxon>Gordoniaceae</taxon>
        <taxon>Gordonia</taxon>
    </lineage>
</organism>
<dbReference type="Gene3D" id="3.40.50.1820">
    <property type="entry name" value="alpha/beta hydrolase"/>
    <property type="match status" value="1"/>
</dbReference>
<dbReference type="PANTHER" id="PTHR48098">
    <property type="entry name" value="ENTEROCHELIN ESTERASE-RELATED"/>
    <property type="match status" value="1"/>
</dbReference>
<feature type="chain" id="PRO_5039035524" evidence="1">
    <location>
        <begin position="24"/>
        <end position="325"/>
    </location>
</feature>
<dbReference type="InterPro" id="IPR000801">
    <property type="entry name" value="Esterase-like"/>
</dbReference>
<gene>
    <name evidence="2" type="ORF">GIY30_05370</name>
</gene>
<dbReference type="InterPro" id="IPR050583">
    <property type="entry name" value="Mycobacterial_A85_antigen"/>
</dbReference>
<feature type="signal peptide" evidence="1">
    <location>
        <begin position="1"/>
        <end position="23"/>
    </location>
</feature>
<dbReference type="EMBL" id="WMBR01000001">
    <property type="protein sequence ID" value="MXP20785.1"/>
    <property type="molecule type" value="Genomic_DNA"/>
</dbReference>
<evidence type="ECO:0000313" key="3">
    <source>
        <dbReference type="Proteomes" id="UP000475545"/>
    </source>
</evidence>
<comment type="caution">
    <text evidence="2">The sequence shown here is derived from an EMBL/GenBank/DDBJ whole genome shotgun (WGS) entry which is preliminary data.</text>
</comment>
<keyword evidence="3" id="KW-1185">Reference proteome</keyword>
<accession>A0A6L7GQ56</accession>
<dbReference type="Proteomes" id="UP000475545">
    <property type="component" value="Unassembled WGS sequence"/>
</dbReference>
<evidence type="ECO:0000313" key="2">
    <source>
        <dbReference type="EMBL" id="MXP20785.1"/>
    </source>
</evidence>
<dbReference type="Pfam" id="PF00756">
    <property type="entry name" value="Esterase"/>
    <property type="match status" value="1"/>
</dbReference>
<dbReference type="AlphaFoldDB" id="A0A6L7GQ56"/>
<dbReference type="SUPFAM" id="SSF53474">
    <property type="entry name" value="alpha/beta-Hydrolases"/>
    <property type="match status" value="1"/>
</dbReference>
<reference evidence="2 3" key="1">
    <citation type="submission" date="2019-11" db="EMBL/GenBank/DDBJ databases">
        <title>Gordonia sp. nov., a novel actinobacterium isolated from mangrove soil in Hainan.</title>
        <authorList>
            <person name="Huang X."/>
            <person name="Xie Y."/>
            <person name="Chu X."/>
            <person name="Xiao K."/>
        </authorList>
    </citation>
    <scope>NUCLEOTIDE SEQUENCE [LARGE SCALE GENOMIC DNA]</scope>
    <source>
        <strain evidence="2 3">HNM0687</strain>
    </source>
</reference>
<proteinExistence type="predicted"/>
<dbReference type="InterPro" id="IPR029058">
    <property type="entry name" value="AB_hydrolase_fold"/>
</dbReference>
<evidence type="ECO:0000256" key="1">
    <source>
        <dbReference type="SAM" id="SignalP"/>
    </source>
</evidence>
<name>A0A6L7GQ56_9ACTN</name>
<protein>
    <submittedName>
        <fullName evidence="2">Esterase family protein</fullName>
    </submittedName>
</protein>